<evidence type="ECO:0000256" key="4">
    <source>
        <dbReference type="ARBA" id="ARBA00022989"/>
    </source>
</evidence>
<feature type="transmembrane region" description="Helical" evidence="7">
    <location>
        <begin position="501"/>
        <end position="526"/>
    </location>
</feature>
<evidence type="ECO:0000256" key="7">
    <source>
        <dbReference type="SAM" id="Phobius"/>
    </source>
</evidence>
<feature type="transmembrane region" description="Helical" evidence="7">
    <location>
        <begin position="360"/>
        <end position="383"/>
    </location>
</feature>
<feature type="transmembrane region" description="Helical" evidence="7">
    <location>
        <begin position="456"/>
        <end position="481"/>
    </location>
</feature>
<feature type="compositionally biased region" description="Acidic residues" evidence="6">
    <location>
        <begin position="167"/>
        <end position="178"/>
    </location>
</feature>
<dbReference type="InterPro" id="IPR037272">
    <property type="entry name" value="SNS_sf"/>
</dbReference>
<evidence type="ECO:0000256" key="5">
    <source>
        <dbReference type="ARBA" id="ARBA00023136"/>
    </source>
</evidence>
<dbReference type="PRINTS" id="PR00176">
    <property type="entry name" value="NANEUSMPORT"/>
</dbReference>
<dbReference type="PANTHER" id="PTHR11616:SF325">
    <property type="entry name" value="TRANSPORTER"/>
    <property type="match status" value="1"/>
</dbReference>
<feature type="transmembrane region" description="Helical" evidence="7">
    <location>
        <begin position="395"/>
        <end position="418"/>
    </location>
</feature>
<reference evidence="9 10" key="1">
    <citation type="submission" date="2021-04" db="EMBL/GenBank/DDBJ databases">
        <authorList>
            <person name="Bliznina A."/>
        </authorList>
    </citation>
    <scope>NUCLEOTIDE SEQUENCE [LARGE SCALE GENOMIC DNA]</scope>
</reference>
<evidence type="ECO:0000313" key="9">
    <source>
        <dbReference type="EMBL" id="CAG5104032.1"/>
    </source>
</evidence>
<feature type="region of interest" description="Disordered" evidence="6">
    <location>
        <begin position="32"/>
        <end position="92"/>
    </location>
</feature>
<accession>A0ABN7SRS9</accession>
<keyword evidence="3 7" id="KW-0812">Transmembrane</keyword>
<evidence type="ECO:0000256" key="1">
    <source>
        <dbReference type="ARBA" id="ARBA00004141"/>
    </source>
</evidence>
<feature type="transmembrane region" description="Helical" evidence="7">
    <location>
        <begin position="290"/>
        <end position="309"/>
    </location>
</feature>
<protein>
    <submittedName>
        <fullName evidence="9">Oidioi.mRNA.OKI2018_I69.chr1.g1059.t1.cds</fullName>
    </submittedName>
</protein>
<feature type="region of interest" description="Disordered" evidence="6">
    <location>
        <begin position="161"/>
        <end position="198"/>
    </location>
</feature>
<feature type="transmembrane region" description="Helical" evidence="7">
    <location>
        <begin position="618"/>
        <end position="643"/>
    </location>
</feature>
<dbReference type="InterPro" id="IPR000175">
    <property type="entry name" value="Na/ntran_symport"/>
</dbReference>
<organism evidence="9 10">
    <name type="scientific">Oikopleura dioica</name>
    <name type="common">Tunicate</name>
    <dbReference type="NCBI Taxonomy" id="34765"/>
    <lineage>
        <taxon>Eukaryota</taxon>
        <taxon>Metazoa</taxon>
        <taxon>Chordata</taxon>
        <taxon>Tunicata</taxon>
        <taxon>Appendicularia</taxon>
        <taxon>Copelata</taxon>
        <taxon>Oikopleuridae</taxon>
        <taxon>Oikopleura</taxon>
    </lineage>
</organism>
<feature type="compositionally biased region" description="Basic and acidic residues" evidence="6">
    <location>
        <begin position="179"/>
        <end position="194"/>
    </location>
</feature>
<comment type="subcellular location">
    <subcellularLocation>
        <location evidence="1">Membrane</location>
        <topology evidence="1">Multi-pass membrane protein</topology>
    </subcellularLocation>
</comment>
<sequence length="701" mass="78504">MKTDLSIMTLFYSLILLFAVSGSRAQETNYDYNFNPDESYDPGEPQDPTVYDSEESSPESYSYLDVSSDSSSSESDDYDYTDSSGDQSILSPEESYDQIVESLNTTTTEYQDDGFFGDKFIQIAICVGTVFGVTLAVIFVYFIVRTVQSDDKKCEEVLNEYNNNNQDDPENPPEPQEEESPREANSETKIDDPLLKNSESAPKNPFGWALFYLFNSFISPLPWTTCGNAWNSDCCTTNIQTSDNGSSFLVKPANCSENVTYPELEFWKRRSLQVHESPGIDDLGEMRWELIGLVFLAWVITFFCIFRGTKSTGKSVYVTSTFPLVMMIILIIRGVTLDGAMQGIEFYLKPDFSKLNSIDVWIDAGTQVFFSFMIGFGSCTAMASYNDFQYNSFKWSIILCILNASASFFSGFAIFSILGYMSKQTGIGVADIAESGPGLAFIVYPRAVSLMAGSNFWAVLFFGMLLMLGLASHYIGVDGMVAMLADIYPSVFKTSKKGRPILVAAISIICFLIGIPMLTQGGIYVFQLFDKYGASGMAVLWFSYFSSTAISWFHGIGPFYQKLDKMYKKEINVFAFPWTMFGFVLKYLTPLVCALVFFGKLSDMGRTTYDKVYEYPAWADAIGVFMALTSMICVPLVLGYELCNATGETLKEKWQFALKERLPEQTLKALSKIEEEDREESENSNSAIIKPALDSKTDFIN</sequence>
<dbReference type="PROSITE" id="PS50267">
    <property type="entry name" value="NA_NEUROTRAN_SYMP_3"/>
    <property type="match status" value="1"/>
</dbReference>
<evidence type="ECO:0000313" key="10">
    <source>
        <dbReference type="Proteomes" id="UP001158576"/>
    </source>
</evidence>
<gene>
    <name evidence="9" type="ORF">OKIOD_LOCUS9824</name>
</gene>
<evidence type="ECO:0000256" key="3">
    <source>
        <dbReference type="ARBA" id="ARBA00022692"/>
    </source>
</evidence>
<keyword evidence="2" id="KW-0813">Transport</keyword>
<keyword evidence="4 7" id="KW-1133">Transmembrane helix</keyword>
<dbReference type="Pfam" id="PF00209">
    <property type="entry name" value="SNF"/>
    <property type="match status" value="1"/>
</dbReference>
<feature type="transmembrane region" description="Helical" evidence="7">
    <location>
        <begin position="532"/>
        <end position="553"/>
    </location>
</feature>
<feature type="chain" id="PRO_5046572100" evidence="8">
    <location>
        <begin position="26"/>
        <end position="701"/>
    </location>
</feature>
<evidence type="ECO:0000256" key="6">
    <source>
        <dbReference type="SAM" id="MobiDB-lite"/>
    </source>
</evidence>
<feature type="transmembrane region" description="Helical" evidence="7">
    <location>
        <begin position="574"/>
        <end position="598"/>
    </location>
</feature>
<dbReference type="Proteomes" id="UP001158576">
    <property type="component" value="Chromosome 1"/>
</dbReference>
<feature type="transmembrane region" description="Helical" evidence="7">
    <location>
        <begin position="321"/>
        <end position="348"/>
    </location>
</feature>
<feature type="transmembrane region" description="Helical" evidence="7">
    <location>
        <begin position="120"/>
        <end position="144"/>
    </location>
</feature>
<name>A0ABN7SRS9_OIKDI</name>
<feature type="compositionally biased region" description="Low complexity" evidence="6">
    <location>
        <begin position="58"/>
        <end position="73"/>
    </location>
</feature>
<keyword evidence="5 7" id="KW-0472">Membrane</keyword>
<keyword evidence="8" id="KW-0732">Signal</keyword>
<feature type="region of interest" description="Disordered" evidence="6">
    <location>
        <begin position="674"/>
        <end position="701"/>
    </location>
</feature>
<dbReference type="PANTHER" id="PTHR11616">
    <property type="entry name" value="SODIUM/CHLORIDE DEPENDENT TRANSPORTER"/>
    <property type="match status" value="1"/>
</dbReference>
<feature type="signal peptide" evidence="8">
    <location>
        <begin position="1"/>
        <end position="25"/>
    </location>
</feature>
<dbReference type="EMBL" id="OU015566">
    <property type="protein sequence ID" value="CAG5104032.1"/>
    <property type="molecule type" value="Genomic_DNA"/>
</dbReference>
<evidence type="ECO:0000256" key="8">
    <source>
        <dbReference type="SAM" id="SignalP"/>
    </source>
</evidence>
<proteinExistence type="predicted"/>
<dbReference type="SUPFAM" id="SSF161070">
    <property type="entry name" value="SNF-like"/>
    <property type="match status" value="1"/>
</dbReference>
<evidence type="ECO:0000256" key="2">
    <source>
        <dbReference type="ARBA" id="ARBA00022448"/>
    </source>
</evidence>
<keyword evidence="10" id="KW-1185">Reference proteome</keyword>